<keyword evidence="1" id="KW-1133">Transmembrane helix</keyword>
<sequence length="262" mass="28813">MAKATALATKDFVPFVKNVVLLLLFASSLLTIVNGSCDDCEENQVCCNGVCIDGSRCFGLSCSSITDCADEETCCHNVCVNGSGCIGEFCRSDRDCGFPEGCCSGKCKNGYGCVGLSCSSDSDCGNFENCCGGTCSYRPCTDVDVWFVLGSIFGSLLIIFAISLCVHFIYRRRRPGYRRVVEGHASILGQQGDPPPQYVQYPPHTLEQQNQVNHLHLTVVHRREVQGVLKTCTVMVLYQIHRSLCINLYTSFCFYWNMIGDD</sequence>
<evidence type="ECO:0000313" key="4">
    <source>
        <dbReference type="Proteomes" id="UP001163046"/>
    </source>
</evidence>
<organism evidence="3 4">
    <name type="scientific">Desmophyllum pertusum</name>
    <dbReference type="NCBI Taxonomy" id="174260"/>
    <lineage>
        <taxon>Eukaryota</taxon>
        <taxon>Metazoa</taxon>
        <taxon>Cnidaria</taxon>
        <taxon>Anthozoa</taxon>
        <taxon>Hexacorallia</taxon>
        <taxon>Scleractinia</taxon>
        <taxon>Caryophylliina</taxon>
        <taxon>Caryophylliidae</taxon>
        <taxon>Desmophyllum</taxon>
    </lineage>
</organism>
<evidence type="ECO:0000256" key="2">
    <source>
        <dbReference type="SAM" id="SignalP"/>
    </source>
</evidence>
<evidence type="ECO:0000313" key="3">
    <source>
        <dbReference type="EMBL" id="KAJ7373161.1"/>
    </source>
</evidence>
<dbReference type="Proteomes" id="UP001163046">
    <property type="component" value="Unassembled WGS sequence"/>
</dbReference>
<evidence type="ECO:0000256" key="1">
    <source>
        <dbReference type="SAM" id="Phobius"/>
    </source>
</evidence>
<name>A0A9W9Z1E0_9CNID</name>
<dbReference type="AlphaFoldDB" id="A0A9W9Z1E0"/>
<reference evidence="3" key="1">
    <citation type="submission" date="2023-01" db="EMBL/GenBank/DDBJ databases">
        <title>Genome assembly of the deep-sea coral Lophelia pertusa.</title>
        <authorList>
            <person name="Herrera S."/>
            <person name="Cordes E."/>
        </authorList>
    </citation>
    <scope>NUCLEOTIDE SEQUENCE</scope>
    <source>
        <strain evidence="3">USNM1676648</strain>
        <tissue evidence="3">Polyp</tissue>
    </source>
</reference>
<keyword evidence="1" id="KW-0472">Membrane</keyword>
<feature type="chain" id="PRO_5040738990" evidence="2">
    <location>
        <begin position="36"/>
        <end position="262"/>
    </location>
</feature>
<proteinExistence type="predicted"/>
<keyword evidence="4" id="KW-1185">Reference proteome</keyword>
<feature type="transmembrane region" description="Helical" evidence="1">
    <location>
        <begin position="145"/>
        <end position="170"/>
    </location>
</feature>
<accession>A0A9W9Z1E0</accession>
<dbReference type="EMBL" id="MU826832">
    <property type="protein sequence ID" value="KAJ7373161.1"/>
    <property type="molecule type" value="Genomic_DNA"/>
</dbReference>
<dbReference type="OrthoDB" id="5990311at2759"/>
<gene>
    <name evidence="3" type="ORF">OS493_014309</name>
</gene>
<feature type="signal peptide" evidence="2">
    <location>
        <begin position="1"/>
        <end position="35"/>
    </location>
</feature>
<comment type="caution">
    <text evidence="3">The sequence shown here is derived from an EMBL/GenBank/DDBJ whole genome shotgun (WGS) entry which is preliminary data.</text>
</comment>
<keyword evidence="1" id="KW-0812">Transmembrane</keyword>
<protein>
    <submittedName>
        <fullName evidence="3">Uncharacterized protein</fullName>
    </submittedName>
</protein>
<keyword evidence="2" id="KW-0732">Signal</keyword>